<organism evidence="3 4">
    <name type="scientific">Bacteroides thetaiotaomicron</name>
    <dbReference type="NCBI Taxonomy" id="818"/>
    <lineage>
        <taxon>Bacteria</taxon>
        <taxon>Pseudomonadati</taxon>
        <taxon>Bacteroidota</taxon>
        <taxon>Bacteroidia</taxon>
        <taxon>Bacteroidales</taxon>
        <taxon>Bacteroidaceae</taxon>
        <taxon>Bacteroides</taxon>
    </lineage>
</organism>
<evidence type="ECO:0000313" key="3">
    <source>
        <dbReference type="EMBL" id="CUO80293.1"/>
    </source>
</evidence>
<proteinExistence type="predicted"/>
<dbReference type="GO" id="GO:0015668">
    <property type="term" value="F:type III site-specific deoxyribonuclease activity"/>
    <property type="evidence" value="ECO:0007669"/>
    <property type="project" value="InterPro"/>
</dbReference>
<gene>
    <name evidence="3" type="ORF">ERS852511_00132</name>
</gene>
<accession>A0A174HZD9</accession>
<dbReference type="SUPFAM" id="SSF52540">
    <property type="entry name" value="P-loop containing nucleoside triphosphate hydrolases"/>
    <property type="match status" value="2"/>
</dbReference>
<dbReference type="InterPro" id="IPR045572">
    <property type="entry name" value="RE_endonuc_C"/>
</dbReference>
<protein>
    <submittedName>
        <fullName evidence="3">Putative restriction enzyme of type III restriction-modification system</fullName>
    </submittedName>
</protein>
<feature type="domain" description="Type III restriction enzyme C-terminal endonuclease" evidence="2">
    <location>
        <begin position="943"/>
        <end position="1047"/>
    </location>
</feature>
<sequence>MKFNFKIQSYQTDAVNSIVSVFAGQPKYDDSSENTLYARDIGKKNKNASKKEITELQLHFKEMGMEIDQYDAEEQINSAGYRNADIVLSDDLLLDNIKTVQAQQNIHQSSILSKDLGRCSLDVEMETGTGKTYVYIKTMFELNKQYGWNKFIIVVPSIAIREGVKKSMEMTVEHFMEYYGKKARFFVYNSSDLNALDKYSSDAGINVMIINTQAFASSLKEGAKNKESRIIYSVRDDFGSRRPIDVIKVNRPIVILDEPQKMGGAATQKGIKNFNPLFTINYSATHKNHHNEVYVLDALDAYNKKLVKKIQVKGFEIHNLRGTDRYIFFEKIIISSNKPPMAKLEIEVRQASGVVRRSKVLGEGDNLFLESNGLQQYKDGYVINHIDPFNSIIEFINGEALSVGTVVGDVSEKDMRRIQIRETIQSHFDKEESLFRQGIKTLSLFFIDEVSKYRIYDEFGDEQLGEYGKIFEEEYKNILSEKLSLFAANGEDAMTDEYQKYLRRFDAHQVHKGYFSIDKKGHSINSELKKGSDISDDISAYDLILKNKERLLSFEEPTRFIFSHSALREGWDNPNVFQICTLKHSDSATAKRQEVGRGLRLAVNKSGIRMDAETIGEDLVHEINKLTVIASESYSSFVSDLQKETKEVLYDRPTKATTEYFKGKILTYDGQTITIDDQQAASIIAYLSDNDYIDSKGNITVEYHKAVANGTLEPLPKKLRIMEESIHKLIQSIFDEHALDGMIENGHETTIQDNCLNDNFKKKEFQELWRRINHKYAYTVDFDSEELIRKSVEEINSNLHVAQVRYSITTGQQEEHLSQSQVASGTAFSSISSRTQNLRNAHACTTSYDLIGDIAKGAVITRKTASRILSMLDNDKKYMFAINPEEFIIKVINMIKAQKATMIVEHITYNQIEGKYDSSIFTSERRNVGFDKAIRTKRHITDYVFTDGTAEDSIEKKFCQSLEKAEEVEVYAKLPKGFHIPTPVGNYSPDWAIAFKKGTVKHIFFIAETKGTMESLQFRKIEEAKIKCATKLFNEISTEGVRYHEVSSYKELLDVMETIK</sequence>
<dbReference type="RefSeq" id="WP_055298249.1">
    <property type="nucleotide sequence ID" value="NZ_CZAP01000001.1"/>
</dbReference>
<reference evidence="3 4" key="1">
    <citation type="submission" date="2015-09" db="EMBL/GenBank/DDBJ databases">
        <authorList>
            <consortium name="Pathogen Informatics"/>
        </authorList>
    </citation>
    <scope>NUCLEOTIDE SEQUENCE [LARGE SCALE GENOMIC DNA]</scope>
    <source>
        <strain evidence="3 4">2789STDY5834899</strain>
    </source>
</reference>
<dbReference type="Proteomes" id="UP000095576">
    <property type="component" value="Unassembled WGS sequence"/>
</dbReference>
<evidence type="ECO:0000313" key="4">
    <source>
        <dbReference type="Proteomes" id="UP000095576"/>
    </source>
</evidence>
<dbReference type="Gene3D" id="3.40.50.300">
    <property type="entry name" value="P-loop containing nucleotide triphosphate hydrolases"/>
    <property type="match status" value="2"/>
</dbReference>
<feature type="domain" description="Helicase/UvrB N-terminal" evidence="1">
    <location>
        <begin position="117"/>
        <end position="287"/>
    </location>
</feature>
<dbReference type="Pfam" id="PF19778">
    <property type="entry name" value="RE_endonuc"/>
    <property type="match status" value="1"/>
</dbReference>
<dbReference type="Pfam" id="PF04851">
    <property type="entry name" value="ResIII"/>
    <property type="match status" value="1"/>
</dbReference>
<dbReference type="EMBL" id="CZAP01000001">
    <property type="protein sequence ID" value="CUO80293.1"/>
    <property type="molecule type" value="Genomic_DNA"/>
</dbReference>
<evidence type="ECO:0000259" key="1">
    <source>
        <dbReference type="Pfam" id="PF04851"/>
    </source>
</evidence>
<name>A0A174HZD9_BACT4</name>
<dbReference type="AlphaFoldDB" id="A0A174HZD9"/>
<evidence type="ECO:0000259" key="2">
    <source>
        <dbReference type="Pfam" id="PF19778"/>
    </source>
</evidence>
<dbReference type="InterPro" id="IPR006935">
    <property type="entry name" value="Helicase/UvrB_N"/>
</dbReference>
<dbReference type="InterPro" id="IPR027417">
    <property type="entry name" value="P-loop_NTPase"/>
</dbReference>
<dbReference type="GO" id="GO:0003677">
    <property type="term" value="F:DNA binding"/>
    <property type="evidence" value="ECO:0007669"/>
    <property type="project" value="InterPro"/>
</dbReference>
<dbReference type="GO" id="GO:0005524">
    <property type="term" value="F:ATP binding"/>
    <property type="evidence" value="ECO:0007669"/>
    <property type="project" value="InterPro"/>
</dbReference>